<name>A0ABN7UE92_GIGMA</name>
<accession>A0ABN7UE92</accession>
<evidence type="ECO:0000313" key="1">
    <source>
        <dbReference type="EMBL" id="CAG8554738.1"/>
    </source>
</evidence>
<evidence type="ECO:0000313" key="2">
    <source>
        <dbReference type="Proteomes" id="UP000789901"/>
    </source>
</evidence>
<organism evidence="1 2">
    <name type="scientific">Gigaspora margarita</name>
    <dbReference type="NCBI Taxonomy" id="4874"/>
    <lineage>
        <taxon>Eukaryota</taxon>
        <taxon>Fungi</taxon>
        <taxon>Fungi incertae sedis</taxon>
        <taxon>Mucoromycota</taxon>
        <taxon>Glomeromycotina</taxon>
        <taxon>Glomeromycetes</taxon>
        <taxon>Diversisporales</taxon>
        <taxon>Gigasporaceae</taxon>
        <taxon>Gigaspora</taxon>
    </lineage>
</organism>
<reference evidence="1 2" key="1">
    <citation type="submission" date="2021-06" db="EMBL/GenBank/DDBJ databases">
        <authorList>
            <person name="Kallberg Y."/>
            <person name="Tangrot J."/>
            <person name="Rosling A."/>
        </authorList>
    </citation>
    <scope>NUCLEOTIDE SEQUENCE [LARGE SCALE GENOMIC DNA]</scope>
    <source>
        <strain evidence="1 2">120-4 pot B 10/14</strain>
    </source>
</reference>
<sequence>MEHESISSFSPLVNIESGLIKNSNDDKLFVRQSKKHSLTKTTAKKTKKRHFDKNAISTTLSLE</sequence>
<protein>
    <submittedName>
        <fullName evidence="1">41269_t:CDS:1</fullName>
    </submittedName>
</protein>
<proteinExistence type="predicted"/>
<feature type="non-terminal residue" evidence="1">
    <location>
        <position position="63"/>
    </location>
</feature>
<keyword evidence="2" id="KW-1185">Reference proteome</keyword>
<dbReference type="Proteomes" id="UP000789901">
    <property type="component" value="Unassembled WGS sequence"/>
</dbReference>
<dbReference type="EMBL" id="CAJVQB010001889">
    <property type="protein sequence ID" value="CAG8554738.1"/>
    <property type="molecule type" value="Genomic_DNA"/>
</dbReference>
<comment type="caution">
    <text evidence="1">The sequence shown here is derived from an EMBL/GenBank/DDBJ whole genome shotgun (WGS) entry which is preliminary data.</text>
</comment>
<gene>
    <name evidence="1" type="ORF">GMARGA_LOCUS4727</name>
</gene>